<dbReference type="Proteomes" id="UP000228979">
    <property type="component" value="Unassembled WGS sequence"/>
</dbReference>
<evidence type="ECO:0000256" key="5">
    <source>
        <dbReference type="ARBA" id="ARBA00022842"/>
    </source>
</evidence>
<gene>
    <name evidence="6" type="primary">hisN</name>
    <name evidence="6" type="ORF">trycra_124</name>
    <name evidence="7" type="ORF">trycra_9</name>
</gene>
<evidence type="ECO:0000256" key="2">
    <source>
        <dbReference type="ARBA" id="ARBA00009759"/>
    </source>
</evidence>
<accession>A0ABX4MJ92</accession>
<dbReference type="Gene3D" id="3.30.540.10">
    <property type="entry name" value="Fructose-1,6-Bisphosphatase, subunit A, domain 1"/>
    <property type="match status" value="1"/>
</dbReference>
<protein>
    <submittedName>
        <fullName evidence="6">Histidinol phosphatase</fullName>
        <ecNumber evidence="6">3.1.3.15</ecNumber>
    </submittedName>
</protein>
<reference evidence="6 8" key="1">
    <citation type="submission" date="2017-09" db="EMBL/GenBank/DDBJ databases">
        <authorList>
            <person name="Campbell M.A."/>
            <person name="Lukasik P."/>
            <person name="Simon C."/>
            <person name="McCutcheon J.P."/>
        </authorList>
    </citation>
    <scope>NUCLEOTIDE SEQUENCE [LARGE SCALE GENOMIC DNA]</scope>
    <source>
        <strain evidence="6 8">TRYCRA</strain>
    </source>
</reference>
<dbReference type="PANTHER" id="PTHR43200:SF6">
    <property type="entry name" value="3'(2'),5'-BISPHOSPHATE NUCLEOTIDASE"/>
    <property type="match status" value="1"/>
</dbReference>
<evidence type="ECO:0000313" key="8">
    <source>
        <dbReference type="Proteomes" id="UP000228979"/>
    </source>
</evidence>
<comment type="caution">
    <text evidence="6">The sequence shown here is derived from an EMBL/GenBank/DDBJ whole genome shotgun (WGS) entry which is preliminary data.</text>
</comment>
<keyword evidence="3" id="KW-0479">Metal-binding</keyword>
<dbReference type="Gene3D" id="3.40.190.80">
    <property type="match status" value="1"/>
</dbReference>
<dbReference type="EMBL" id="NXGP01000002">
    <property type="protein sequence ID" value="PIM96014.1"/>
    <property type="molecule type" value="Genomic_DNA"/>
</dbReference>
<comment type="similarity">
    <text evidence="2">Belongs to the inositol monophosphatase superfamily.</text>
</comment>
<dbReference type="EC" id="3.1.3.15" evidence="6"/>
<evidence type="ECO:0000313" key="7">
    <source>
        <dbReference type="EMBL" id="PIM96014.1"/>
    </source>
</evidence>
<dbReference type="SUPFAM" id="SSF56655">
    <property type="entry name" value="Carbohydrate phosphatase"/>
    <property type="match status" value="1"/>
</dbReference>
<dbReference type="GO" id="GO:0004401">
    <property type="term" value="F:histidinol-phosphatase activity"/>
    <property type="evidence" value="ECO:0007669"/>
    <property type="project" value="UniProtKB-EC"/>
</dbReference>
<proteinExistence type="inferred from homology"/>
<evidence type="ECO:0000256" key="4">
    <source>
        <dbReference type="ARBA" id="ARBA00022801"/>
    </source>
</evidence>
<dbReference type="InterPro" id="IPR051090">
    <property type="entry name" value="Inositol_monoP_superfamily"/>
</dbReference>
<evidence type="ECO:0000256" key="1">
    <source>
        <dbReference type="ARBA" id="ARBA00001946"/>
    </source>
</evidence>
<dbReference type="InterPro" id="IPR000760">
    <property type="entry name" value="Inositol_monophosphatase-like"/>
</dbReference>
<comment type="cofactor">
    <cofactor evidence="1">
        <name>Mg(2+)</name>
        <dbReference type="ChEBI" id="CHEBI:18420"/>
    </cofactor>
</comment>
<organism evidence="6 8">
    <name type="scientific">Candidatus Hodgkinia cicadicola</name>
    <dbReference type="NCBI Taxonomy" id="573658"/>
    <lineage>
        <taxon>Bacteria</taxon>
        <taxon>Pseudomonadati</taxon>
        <taxon>Pseudomonadota</taxon>
        <taxon>Alphaproteobacteria</taxon>
        <taxon>Hyphomicrobiales</taxon>
        <taxon>Candidatus Hodgkinia</taxon>
    </lineage>
</organism>
<dbReference type="PANTHER" id="PTHR43200">
    <property type="entry name" value="PHOSPHATASE"/>
    <property type="match status" value="1"/>
</dbReference>
<dbReference type="Pfam" id="PF00459">
    <property type="entry name" value="Inositol_P"/>
    <property type="match status" value="1"/>
</dbReference>
<evidence type="ECO:0000256" key="3">
    <source>
        <dbReference type="ARBA" id="ARBA00022723"/>
    </source>
</evidence>
<keyword evidence="4 6" id="KW-0378">Hydrolase</keyword>
<keyword evidence="8" id="KW-1185">Reference proteome</keyword>
<dbReference type="EMBL" id="NXGP01000064">
    <property type="protein sequence ID" value="PIM95701.1"/>
    <property type="molecule type" value="Genomic_DNA"/>
</dbReference>
<name>A0ABX4MJ92_9HYPH</name>
<keyword evidence="5" id="KW-0460">Magnesium</keyword>
<evidence type="ECO:0000313" key="6">
    <source>
        <dbReference type="EMBL" id="PIM95701.1"/>
    </source>
</evidence>
<sequence length="268" mass="30669">MLIVNRIHKFYFKLINSVLDNIRCHTKDLSIFNRIDFVSKGKGFNPVTIYDKVIENDLIELADLITPKIKVYGEEFKVGINNNSMWLIDPIDGTKSFVCGSPIWGTLISLIKNGAFVFGAVDHPMLDERLVAIDGKTFYKDKHHNFITLPNVVDNKKRLNQYIIASSSIGHMTLKKRKAFTRLSKKVQHVIYDYDCYAYTMLAKGYIDAVIECNLNPYDFVQLVPILKGVGCEIYDWKGKDTCYSTNIIASKPGKIRRHIVKTLSKSY</sequence>